<evidence type="ECO:0000256" key="1">
    <source>
        <dbReference type="ARBA" id="ARBA00004651"/>
    </source>
</evidence>
<dbReference type="Gene3D" id="1.20.1740.10">
    <property type="entry name" value="Amino acid/polyamine transporter I"/>
    <property type="match status" value="1"/>
</dbReference>
<feature type="transmembrane region" description="Helical" evidence="6">
    <location>
        <begin position="31"/>
        <end position="50"/>
    </location>
</feature>
<organism evidence="7 8">
    <name type="scientific">Streptomyces endocoffeicus</name>
    <dbReference type="NCBI Taxonomy" id="2898945"/>
    <lineage>
        <taxon>Bacteria</taxon>
        <taxon>Bacillati</taxon>
        <taxon>Actinomycetota</taxon>
        <taxon>Actinomycetes</taxon>
        <taxon>Kitasatosporales</taxon>
        <taxon>Streptomycetaceae</taxon>
        <taxon>Streptomyces</taxon>
    </lineage>
</organism>
<sequence>MSVLAFASPLATVAGTMPVLMMYSGKTTPGIYIIMTVMLLIFSVGFVKMSRSIENPGGFYSFVTAGLGKPAGLGGAFLALTGYLFIGFFSPPFFAVTLQGFVTKTLHGPEIPWYCYALAIIAVTTFLAYCRIDLSAKVLTVAMILEVVIVVVFDVVSFSTSGERVAHGIGFSMPWLTDAGIGVALLFAIGNFLGFEATVIFRDEVKDPGRTIPRATYLAVAGIGVFYVVAAWAYVAYLGADRAQEAAKTNTVGLFNDSAARLVGTVFADVVSVLLITSVLATMLSTQNIAARYSFSLAKDGALPKVLGRVHQRHHSPYISALTAGILWTVATIVCTVFGVGPDTLYPIASGSGTFNVLLLMFVVSLAVLVYFLRRRREEPESLWNTVVAPAISAVFLGAVTYLAITNYSELIGGSTLVTVIFMAFTFALFIGGVLYALYLRRKRPEIYAKLGRERV</sequence>
<name>A0ABS1PKA0_9ACTN</name>
<dbReference type="PIRSF" id="PIRSF006060">
    <property type="entry name" value="AA_transporter"/>
    <property type="match status" value="1"/>
</dbReference>
<feature type="transmembrane region" description="Helical" evidence="6">
    <location>
        <begin position="259"/>
        <end position="284"/>
    </location>
</feature>
<feature type="transmembrane region" description="Helical" evidence="6">
    <location>
        <begin position="138"/>
        <end position="159"/>
    </location>
</feature>
<evidence type="ECO:0000256" key="3">
    <source>
        <dbReference type="ARBA" id="ARBA00022692"/>
    </source>
</evidence>
<feature type="transmembrane region" description="Helical" evidence="6">
    <location>
        <begin position="384"/>
        <end position="405"/>
    </location>
</feature>
<dbReference type="PANTHER" id="PTHR42770:SF16">
    <property type="entry name" value="AMINO ACID PERMEASE"/>
    <property type="match status" value="1"/>
</dbReference>
<gene>
    <name evidence="7" type="ORF">JK364_07290</name>
</gene>
<feature type="transmembrane region" description="Helical" evidence="6">
    <location>
        <begin position="111"/>
        <end position="129"/>
    </location>
</feature>
<keyword evidence="8" id="KW-1185">Reference proteome</keyword>
<keyword evidence="4 6" id="KW-1133">Transmembrane helix</keyword>
<evidence type="ECO:0000313" key="7">
    <source>
        <dbReference type="EMBL" id="MBL1112211.1"/>
    </source>
</evidence>
<dbReference type="EMBL" id="JAERRG010000001">
    <property type="protein sequence ID" value="MBL1112211.1"/>
    <property type="molecule type" value="Genomic_DNA"/>
</dbReference>
<evidence type="ECO:0000313" key="8">
    <source>
        <dbReference type="Proteomes" id="UP000621510"/>
    </source>
</evidence>
<protein>
    <submittedName>
        <fullName evidence="7">APC family permease</fullName>
    </submittedName>
</protein>
<comment type="subcellular location">
    <subcellularLocation>
        <location evidence="1">Cell membrane</location>
        <topology evidence="1">Multi-pass membrane protein</topology>
    </subcellularLocation>
</comment>
<evidence type="ECO:0000256" key="2">
    <source>
        <dbReference type="ARBA" id="ARBA00022475"/>
    </source>
</evidence>
<dbReference type="PANTHER" id="PTHR42770">
    <property type="entry name" value="AMINO ACID TRANSPORTER-RELATED"/>
    <property type="match status" value="1"/>
</dbReference>
<reference evidence="7 8" key="1">
    <citation type="submission" date="2021-01" db="EMBL/GenBank/DDBJ databases">
        <title>WGS of actinomycetes isolated from Thailand.</title>
        <authorList>
            <person name="Thawai C."/>
        </authorList>
    </citation>
    <scope>NUCLEOTIDE SEQUENCE [LARGE SCALE GENOMIC DNA]</scope>
    <source>
        <strain evidence="7 8">CA3R110</strain>
    </source>
</reference>
<evidence type="ECO:0000256" key="6">
    <source>
        <dbReference type="SAM" id="Phobius"/>
    </source>
</evidence>
<accession>A0ABS1PKA0</accession>
<dbReference type="InterPro" id="IPR050367">
    <property type="entry name" value="APC_superfamily"/>
</dbReference>
<feature type="transmembrane region" description="Helical" evidence="6">
    <location>
        <begin position="217"/>
        <end position="239"/>
    </location>
</feature>
<dbReference type="RefSeq" id="WP_201848538.1">
    <property type="nucleotide sequence ID" value="NZ_JAERRG010000001.1"/>
</dbReference>
<proteinExistence type="predicted"/>
<keyword evidence="5 6" id="KW-0472">Membrane</keyword>
<feature type="transmembrane region" description="Helical" evidence="6">
    <location>
        <begin position="318"/>
        <end position="341"/>
    </location>
</feature>
<comment type="caution">
    <text evidence="7">The sequence shown here is derived from an EMBL/GenBank/DDBJ whole genome shotgun (WGS) entry which is preliminary data.</text>
</comment>
<evidence type="ECO:0000256" key="5">
    <source>
        <dbReference type="ARBA" id="ARBA00023136"/>
    </source>
</evidence>
<feature type="transmembrane region" description="Helical" evidence="6">
    <location>
        <begin position="353"/>
        <end position="372"/>
    </location>
</feature>
<dbReference type="Pfam" id="PF13520">
    <property type="entry name" value="AA_permease_2"/>
    <property type="match status" value="1"/>
</dbReference>
<keyword evidence="3 6" id="KW-0812">Transmembrane</keyword>
<feature type="transmembrane region" description="Helical" evidence="6">
    <location>
        <begin position="71"/>
        <end position="91"/>
    </location>
</feature>
<feature type="transmembrane region" description="Helical" evidence="6">
    <location>
        <begin position="417"/>
        <end position="440"/>
    </location>
</feature>
<keyword evidence="2" id="KW-1003">Cell membrane</keyword>
<feature type="transmembrane region" description="Helical" evidence="6">
    <location>
        <begin position="179"/>
        <end position="201"/>
    </location>
</feature>
<evidence type="ECO:0000256" key="4">
    <source>
        <dbReference type="ARBA" id="ARBA00022989"/>
    </source>
</evidence>
<dbReference type="Proteomes" id="UP000621510">
    <property type="component" value="Unassembled WGS sequence"/>
</dbReference>
<dbReference type="InterPro" id="IPR002293">
    <property type="entry name" value="AA/rel_permease1"/>
</dbReference>